<dbReference type="Proteomes" id="UP000231503">
    <property type="component" value="Unassembled WGS sequence"/>
</dbReference>
<evidence type="ECO:0000313" key="3">
    <source>
        <dbReference type="EMBL" id="PIR69807.1"/>
    </source>
</evidence>
<organism evidence="3 4">
    <name type="scientific">Candidatus Niyogibacteria bacterium CG10_big_fil_rev_8_21_14_0_10_46_36</name>
    <dbReference type="NCBI Taxonomy" id="1974726"/>
    <lineage>
        <taxon>Bacteria</taxon>
        <taxon>Candidatus Niyogiibacteriota</taxon>
    </lineage>
</organism>
<feature type="transmembrane region" description="Helical" evidence="2">
    <location>
        <begin position="12"/>
        <end position="32"/>
    </location>
</feature>
<sequence>MRGFRQQKQNMLKVLALRIFTIILLILLFALVKGGWNIYQKQREAYLNKINTEAKLEELSNRKRQLQAEVLHLKSSRGIEEEIRQQFEVAREGEGLIIIVDRPTAEGGDTGSTKNEWWRPVWPW</sequence>
<evidence type="ECO:0000313" key="4">
    <source>
        <dbReference type="Proteomes" id="UP000231503"/>
    </source>
</evidence>
<feature type="coiled-coil region" evidence="1">
    <location>
        <begin position="49"/>
        <end position="76"/>
    </location>
</feature>
<keyword evidence="2" id="KW-0812">Transmembrane</keyword>
<evidence type="ECO:0000256" key="1">
    <source>
        <dbReference type="SAM" id="Coils"/>
    </source>
</evidence>
<keyword evidence="2" id="KW-0472">Membrane</keyword>
<name>A0A2H0TE32_9BACT</name>
<dbReference type="Pfam" id="PF04977">
    <property type="entry name" value="DivIC"/>
    <property type="match status" value="1"/>
</dbReference>
<dbReference type="InterPro" id="IPR007060">
    <property type="entry name" value="FtsL/DivIC"/>
</dbReference>
<accession>A0A2H0TE32</accession>
<comment type="caution">
    <text evidence="3">The sequence shown here is derived from an EMBL/GenBank/DDBJ whole genome shotgun (WGS) entry which is preliminary data.</text>
</comment>
<gene>
    <name evidence="3" type="ORF">COU47_01080</name>
</gene>
<keyword evidence="2" id="KW-1133">Transmembrane helix</keyword>
<reference evidence="4" key="1">
    <citation type="submission" date="2017-09" db="EMBL/GenBank/DDBJ databases">
        <title>Depth-based differentiation of microbial function through sediment-hosted aquifers and enrichment of novel symbionts in the deep terrestrial subsurface.</title>
        <authorList>
            <person name="Probst A.J."/>
            <person name="Ladd B."/>
            <person name="Jarett J.K."/>
            <person name="Geller-Mcgrath D.E."/>
            <person name="Sieber C.M.K."/>
            <person name="Emerson J.B."/>
            <person name="Anantharaman K."/>
            <person name="Thomas B.C."/>
            <person name="Malmstrom R."/>
            <person name="Stieglmeier M."/>
            <person name="Klingl A."/>
            <person name="Woyke T."/>
            <person name="Ryan C.M."/>
            <person name="Banfield J.F."/>
        </authorList>
    </citation>
    <scope>NUCLEOTIDE SEQUENCE [LARGE SCALE GENOMIC DNA]</scope>
</reference>
<proteinExistence type="predicted"/>
<keyword evidence="1" id="KW-0175">Coiled coil</keyword>
<dbReference type="AlphaFoldDB" id="A0A2H0TE32"/>
<protein>
    <recommendedName>
        <fullName evidence="5">Septum formation initiator</fullName>
    </recommendedName>
</protein>
<evidence type="ECO:0000256" key="2">
    <source>
        <dbReference type="SAM" id="Phobius"/>
    </source>
</evidence>
<dbReference type="EMBL" id="PFCO01000002">
    <property type="protein sequence ID" value="PIR69807.1"/>
    <property type="molecule type" value="Genomic_DNA"/>
</dbReference>
<evidence type="ECO:0008006" key="5">
    <source>
        <dbReference type="Google" id="ProtNLM"/>
    </source>
</evidence>